<sequence>MSIALAVFSTVAVDSILSVRAGDVHSLVLPNCRICLNPPSLPPGQSTLHID</sequence>
<name>A0A8K0J5W1_9HYPO</name>
<dbReference type="Proteomes" id="UP000811619">
    <property type="component" value="Unassembled WGS sequence"/>
</dbReference>
<organism evidence="1 2">
    <name type="scientific">Claviceps africana</name>
    <dbReference type="NCBI Taxonomy" id="83212"/>
    <lineage>
        <taxon>Eukaryota</taxon>
        <taxon>Fungi</taxon>
        <taxon>Dikarya</taxon>
        <taxon>Ascomycota</taxon>
        <taxon>Pezizomycotina</taxon>
        <taxon>Sordariomycetes</taxon>
        <taxon>Hypocreomycetidae</taxon>
        <taxon>Hypocreales</taxon>
        <taxon>Clavicipitaceae</taxon>
        <taxon>Claviceps</taxon>
    </lineage>
</organism>
<proteinExistence type="predicted"/>
<comment type="caution">
    <text evidence="1">The sequence shown here is derived from an EMBL/GenBank/DDBJ whole genome shotgun (WGS) entry which is preliminary data.</text>
</comment>
<dbReference type="EMBL" id="SRPY01000517">
    <property type="protein sequence ID" value="KAG5922466.1"/>
    <property type="molecule type" value="Genomic_DNA"/>
</dbReference>
<protein>
    <submittedName>
        <fullName evidence="1">Uncharacterized protein</fullName>
    </submittedName>
</protein>
<gene>
    <name evidence="1" type="ORF">E4U42_005449</name>
</gene>
<evidence type="ECO:0000313" key="2">
    <source>
        <dbReference type="Proteomes" id="UP000811619"/>
    </source>
</evidence>
<accession>A0A8K0J5W1</accession>
<keyword evidence="2" id="KW-1185">Reference proteome</keyword>
<reference evidence="1" key="1">
    <citation type="journal article" date="2020" name="bioRxiv">
        <title>Whole genome comparisons of ergot fungi reveals the divergence and evolution of species within the genus Claviceps are the result of varying mechanisms driving genome evolution and host range expansion.</title>
        <authorList>
            <person name="Wyka S.A."/>
            <person name="Mondo S.J."/>
            <person name="Liu M."/>
            <person name="Dettman J."/>
            <person name="Nalam V."/>
            <person name="Broders K.D."/>
        </authorList>
    </citation>
    <scope>NUCLEOTIDE SEQUENCE</scope>
    <source>
        <strain evidence="1">CCC 489</strain>
    </source>
</reference>
<dbReference type="AlphaFoldDB" id="A0A8K0J5W1"/>
<feature type="non-terminal residue" evidence="1">
    <location>
        <position position="51"/>
    </location>
</feature>
<evidence type="ECO:0000313" key="1">
    <source>
        <dbReference type="EMBL" id="KAG5922466.1"/>
    </source>
</evidence>